<name>A0A2S9YT84_9BACT</name>
<dbReference type="AlphaFoldDB" id="A0A2S9YT84"/>
<dbReference type="Proteomes" id="UP000238823">
    <property type="component" value="Unassembled WGS sequence"/>
</dbReference>
<dbReference type="EMBL" id="PVNL01000042">
    <property type="protein sequence ID" value="PRQ08303.1"/>
    <property type="molecule type" value="Genomic_DNA"/>
</dbReference>
<keyword evidence="1" id="KW-1133">Transmembrane helix</keyword>
<organism evidence="2 3">
    <name type="scientific">Enhygromyxa salina</name>
    <dbReference type="NCBI Taxonomy" id="215803"/>
    <lineage>
        <taxon>Bacteria</taxon>
        <taxon>Pseudomonadati</taxon>
        <taxon>Myxococcota</taxon>
        <taxon>Polyangia</taxon>
        <taxon>Nannocystales</taxon>
        <taxon>Nannocystaceae</taxon>
        <taxon>Enhygromyxa</taxon>
    </lineage>
</organism>
<reference evidence="2 3" key="1">
    <citation type="submission" date="2018-03" db="EMBL/GenBank/DDBJ databases">
        <title>Draft Genome Sequences of the Obligatory Marine Myxobacteria Enhygromyxa salina SWB007.</title>
        <authorList>
            <person name="Poehlein A."/>
            <person name="Moghaddam J.A."/>
            <person name="Harms H."/>
            <person name="Alanjari M."/>
            <person name="Koenig G.M."/>
            <person name="Daniel R."/>
            <person name="Schaeberle T.F."/>
        </authorList>
    </citation>
    <scope>NUCLEOTIDE SEQUENCE [LARGE SCALE GENOMIC DNA]</scope>
    <source>
        <strain evidence="2 3">SWB007</strain>
    </source>
</reference>
<proteinExistence type="predicted"/>
<comment type="caution">
    <text evidence="2">The sequence shown here is derived from an EMBL/GenBank/DDBJ whole genome shotgun (WGS) entry which is preliminary data.</text>
</comment>
<evidence type="ECO:0000256" key="1">
    <source>
        <dbReference type="SAM" id="Phobius"/>
    </source>
</evidence>
<protein>
    <recommendedName>
        <fullName evidence="4">DUF2975 domain-containing protein</fullName>
    </recommendedName>
</protein>
<gene>
    <name evidence="2" type="ORF">ENSA7_19260</name>
</gene>
<dbReference type="RefSeq" id="WP_106088946.1">
    <property type="nucleotide sequence ID" value="NZ_PVNL01000042.1"/>
</dbReference>
<keyword evidence="1" id="KW-0812">Transmembrane</keyword>
<feature type="transmembrane region" description="Helical" evidence="1">
    <location>
        <begin position="71"/>
        <end position="88"/>
    </location>
</feature>
<accession>A0A2S9YT84</accession>
<evidence type="ECO:0000313" key="2">
    <source>
        <dbReference type="EMBL" id="PRQ08303.1"/>
    </source>
</evidence>
<keyword evidence="1" id="KW-0472">Membrane</keyword>
<sequence>MPDVSPQARPRALVVLLWAIVVVGLMQTLGATFEALNMIVPSLLPSLQANEVMQLHHDQPLVEAWTTGGNLAGMVLGVGFIVGGVRLLRGDARGLGLTRACALATLIYAVIGAVVSGVFLVPMFIAQLDAPDPEQQQLALVFLISLVGASGFFIMFSTLVFVVFGRPKVRDSFKASV</sequence>
<feature type="transmembrane region" description="Helical" evidence="1">
    <location>
        <begin position="12"/>
        <end position="33"/>
    </location>
</feature>
<evidence type="ECO:0008006" key="4">
    <source>
        <dbReference type="Google" id="ProtNLM"/>
    </source>
</evidence>
<feature type="transmembrane region" description="Helical" evidence="1">
    <location>
        <begin position="138"/>
        <end position="164"/>
    </location>
</feature>
<evidence type="ECO:0000313" key="3">
    <source>
        <dbReference type="Proteomes" id="UP000238823"/>
    </source>
</evidence>
<feature type="transmembrane region" description="Helical" evidence="1">
    <location>
        <begin position="100"/>
        <end position="126"/>
    </location>
</feature>